<reference evidence="1 2" key="1">
    <citation type="journal article" date="2016" name="Mol. Biol. Evol.">
        <title>Comparative Genomics of Early-Diverging Mushroom-Forming Fungi Provides Insights into the Origins of Lignocellulose Decay Capabilities.</title>
        <authorList>
            <person name="Nagy L.G."/>
            <person name="Riley R."/>
            <person name="Tritt A."/>
            <person name="Adam C."/>
            <person name="Daum C."/>
            <person name="Floudas D."/>
            <person name="Sun H."/>
            <person name="Yadav J.S."/>
            <person name="Pangilinan J."/>
            <person name="Larsson K.H."/>
            <person name="Matsuura K."/>
            <person name="Barry K."/>
            <person name="Labutti K."/>
            <person name="Kuo R."/>
            <person name="Ohm R.A."/>
            <person name="Bhattacharya S.S."/>
            <person name="Shirouzu T."/>
            <person name="Yoshinaga Y."/>
            <person name="Martin F.M."/>
            <person name="Grigoriev I.V."/>
            <person name="Hibbett D.S."/>
        </authorList>
    </citation>
    <scope>NUCLEOTIDE SEQUENCE [LARGE SCALE GENOMIC DNA]</scope>
    <source>
        <strain evidence="1 2">HHB14362 ss-1</strain>
    </source>
</reference>
<proteinExistence type="predicted"/>
<evidence type="ECO:0000313" key="2">
    <source>
        <dbReference type="Proteomes" id="UP000076761"/>
    </source>
</evidence>
<name>A0A165SWZ9_9AGAM</name>
<accession>A0A165SWZ9</accession>
<evidence type="ECO:0000313" key="1">
    <source>
        <dbReference type="EMBL" id="KZT25805.1"/>
    </source>
</evidence>
<keyword evidence="2" id="KW-1185">Reference proteome</keyword>
<dbReference type="OrthoDB" id="3233366at2759"/>
<gene>
    <name evidence="1" type="ORF">NEOLEDRAFT_1178246</name>
</gene>
<protein>
    <submittedName>
        <fullName evidence="1">Uncharacterized protein</fullName>
    </submittedName>
</protein>
<dbReference type="Proteomes" id="UP000076761">
    <property type="component" value="Unassembled WGS sequence"/>
</dbReference>
<organism evidence="1 2">
    <name type="scientific">Neolentinus lepideus HHB14362 ss-1</name>
    <dbReference type="NCBI Taxonomy" id="1314782"/>
    <lineage>
        <taxon>Eukaryota</taxon>
        <taxon>Fungi</taxon>
        <taxon>Dikarya</taxon>
        <taxon>Basidiomycota</taxon>
        <taxon>Agaricomycotina</taxon>
        <taxon>Agaricomycetes</taxon>
        <taxon>Gloeophyllales</taxon>
        <taxon>Gloeophyllaceae</taxon>
        <taxon>Neolentinus</taxon>
    </lineage>
</organism>
<dbReference type="EMBL" id="KV425570">
    <property type="protein sequence ID" value="KZT25805.1"/>
    <property type="molecule type" value="Genomic_DNA"/>
</dbReference>
<dbReference type="AlphaFoldDB" id="A0A165SWZ9"/>
<dbReference type="InParanoid" id="A0A165SWZ9"/>
<sequence length="81" mass="8848">MGTAEMTRSTHLLTRKSNLLLGATVLAAASAAAYFVQNRGDSPDSREYPLSWIGCHLSWRDPDAKPSFNGNLRREEAGNPT</sequence>